<keyword evidence="2" id="KW-1185">Reference proteome</keyword>
<dbReference type="Proteomes" id="UP000436088">
    <property type="component" value="Unassembled WGS sequence"/>
</dbReference>
<dbReference type="AlphaFoldDB" id="A0A6A2WLC6"/>
<sequence length="141" mass="15109">MGVQDYAESKLKPSVVLTGSAKESNGPSIGLIDIGVSQSAFLFRVALPSIKNDQSKLKCELQRDGKVLIQGMITQGIRVVQGLSSECEMGVETFCSPGPFTISFNLPGPVDPRLFSPKFRPDGILEVVVLRTRGTSDPVDA</sequence>
<dbReference type="InterPro" id="IPR008978">
    <property type="entry name" value="HSP20-like_chaperone"/>
</dbReference>
<proteinExistence type="predicted"/>
<protein>
    <submittedName>
        <fullName evidence="1">Cytochrome P450 78A3-like</fullName>
    </submittedName>
</protein>
<accession>A0A6A2WLC6</accession>
<dbReference type="PANTHER" id="PTHR34661:SF2">
    <property type="entry name" value="SHSP DOMAIN-CONTAINING PROTEIN"/>
    <property type="match status" value="1"/>
</dbReference>
<dbReference type="GO" id="GO:0005634">
    <property type="term" value="C:nucleus"/>
    <property type="evidence" value="ECO:0007669"/>
    <property type="project" value="TreeGrafter"/>
</dbReference>
<name>A0A6A2WLC6_HIBSY</name>
<gene>
    <name evidence="1" type="ORF">F3Y22_tig00117056pilonHSYRG00878</name>
</gene>
<organism evidence="1 2">
    <name type="scientific">Hibiscus syriacus</name>
    <name type="common">Rose of Sharon</name>
    <dbReference type="NCBI Taxonomy" id="106335"/>
    <lineage>
        <taxon>Eukaryota</taxon>
        <taxon>Viridiplantae</taxon>
        <taxon>Streptophyta</taxon>
        <taxon>Embryophyta</taxon>
        <taxon>Tracheophyta</taxon>
        <taxon>Spermatophyta</taxon>
        <taxon>Magnoliopsida</taxon>
        <taxon>eudicotyledons</taxon>
        <taxon>Gunneridae</taxon>
        <taxon>Pentapetalae</taxon>
        <taxon>rosids</taxon>
        <taxon>malvids</taxon>
        <taxon>Malvales</taxon>
        <taxon>Malvaceae</taxon>
        <taxon>Malvoideae</taxon>
        <taxon>Hibiscus</taxon>
    </lineage>
</organism>
<dbReference type="PANTHER" id="PTHR34661">
    <property type="entry name" value="INCREASED DNA METHYLATION 3"/>
    <property type="match status" value="1"/>
</dbReference>
<evidence type="ECO:0000313" key="1">
    <source>
        <dbReference type="EMBL" id="KAE8654100.1"/>
    </source>
</evidence>
<dbReference type="OrthoDB" id="1211981at2759"/>
<dbReference type="Gene3D" id="2.60.40.790">
    <property type="match status" value="1"/>
</dbReference>
<dbReference type="InterPro" id="IPR039321">
    <property type="entry name" value="IDM2/3-like"/>
</dbReference>
<dbReference type="EMBL" id="VEPZ02001788">
    <property type="protein sequence ID" value="KAE8654100.1"/>
    <property type="molecule type" value="Genomic_DNA"/>
</dbReference>
<evidence type="ECO:0000313" key="2">
    <source>
        <dbReference type="Proteomes" id="UP000436088"/>
    </source>
</evidence>
<comment type="caution">
    <text evidence="1">The sequence shown here is derived from an EMBL/GenBank/DDBJ whole genome shotgun (WGS) entry which is preliminary data.</text>
</comment>
<dbReference type="CDD" id="cd06464">
    <property type="entry name" value="ACD_sHsps-like"/>
    <property type="match status" value="1"/>
</dbReference>
<reference evidence="1" key="1">
    <citation type="submission" date="2019-09" db="EMBL/GenBank/DDBJ databases">
        <title>Draft genome information of white flower Hibiscus syriacus.</title>
        <authorList>
            <person name="Kim Y.-M."/>
        </authorList>
    </citation>
    <scope>NUCLEOTIDE SEQUENCE [LARGE SCALE GENOMIC DNA]</scope>
    <source>
        <strain evidence="1">YM2019G1</strain>
    </source>
</reference>